<dbReference type="Pfam" id="PF02838">
    <property type="entry name" value="Glyco_hydro_20b"/>
    <property type="match status" value="1"/>
</dbReference>
<dbReference type="Proteomes" id="UP000236000">
    <property type="component" value="Unassembled WGS sequence"/>
</dbReference>
<evidence type="ECO:0000256" key="2">
    <source>
        <dbReference type="ARBA" id="ARBA00006285"/>
    </source>
</evidence>
<dbReference type="EC" id="3.2.1.52" evidence="3"/>
<evidence type="ECO:0000256" key="5">
    <source>
        <dbReference type="ARBA" id="ARBA00023295"/>
    </source>
</evidence>
<dbReference type="InterPro" id="IPR029018">
    <property type="entry name" value="Hex-like_dom2"/>
</dbReference>
<protein>
    <recommendedName>
        <fullName evidence="3">beta-N-acetylhexosaminidase</fullName>
        <ecNumber evidence="3">3.2.1.52</ecNumber>
    </recommendedName>
</protein>
<dbReference type="Gene3D" id="3.20.20.80">
    <property type="entry name" value="Glycosidases"/>
    <property type="match status" value="1"/>
</dbReference>
<reference evidence="9 10" key="1">
    <citation type="journal article" date="2017" name="BMC Genomics">
        <title>Genome sequencing of 39 Akkermansia muciniphila isolates reveals its population structure, genomic and functional diverisity, and global distribution in mammalian gut microbiotas.</title>
        <authorList>
            <person name="Guo X."/>
            <person name="Li S."/>
            <person name="Zhang J."/>
            <person name="Wu F."/>
            <person name="Li X."/>
            <person name="Wu D."/>
            <person name="Zhang M."/>
            <person name="Ou Z."/>
            <person name="Jie Z."/>
            <person name="Yan Q."/>
            <person name="Li P."/>
            <person name="Yi J."/>
            <person name="Peng Y."/>
        </authorList>
    </citation>
    <scope>NUCLEOTIDE SEQUENCE [LARGE SCALE GENOMIC DNA]</scope>
    <source>
        <strain evidence="9 10">GP24</strain>
    </source>
</reference>
<dbReference type="GO" id="GO:0005975">
    <property type="term" value="P:carbohydrate metabolic process"/>
    <property type="evidence" value="ECO:0007669"/>
    <property type="project" value="InterPro"/>
</dbReference>
<dbReference type="EMBL" id="PJKA01000006">
    <property type="protein sequence ID" value="PNC18970.1"/>
    <property type="molecule type" value="Genomic_DNA"/>
</dbReference>
<sequence length="564" mass="63169">MPAEYIIHGKTFSVMFSKIPFLAAGLLSASAAFSLPSKPVQGDPAIIPLPSALDVEKNKPGFLVNNTLPVSKAGDKSCIASFVTGFSNNTHQIKVSPAPSATNAVQILLKKDASLSPEWYSIKVSTQGVTVSCTSPAGAFYAAQTLKQSLEKDAAGHWALPCMTITDSPRFTWRGIMIDSGRNPRSIEELKTIIDLLARYKVNTIHWHLTEDQGWRLEIKKYPRLTSIGATRPESPIPGNRNKGDGKPFTFFYTQKEVKELVDYAKRRHITIVPEIETPGHAAAAITAYPEFGNKDIPGYKPRVATRWGILPFTFSPTEPTFKFIDGILEEVCQLFPDSPYIHIGGDEAPKQQWKNSPQAQEVMKKNGLKNEQELQSYFVHRVEKLVNARGKQIIGWDEIREGGLSKTATLMVWHDPGIAREAIKHGNKVIMTPFESTYLIRQEGPHPEGPEYEMATFSTIPLQKVYNMNPVPKGLTSEQEKNILGVQGSCWSEYMTTLAKWQYMVFPRMFAIAELGWTQPGRKDFMDFKGRLDRHKPFLDALRVNYRTDSGEPAQPEAKMIRE</sequence>
<dbReference type="PANTHER" id="PTHR22600">
    <property type="entry name" value="BETA-HEXOSAMINIDASE"/>
    <property type="match status" value="1"/>
</dbReference>
<evidence type="ECO:0000256" key="1">
    <source>
        <dbReference type="ARBA" id="ARBA00001231"/>
    </source>
</evidence>
<dbReference type="GO" id="GO:0004563">
    <property type="term" value="F:beta-N-acetylhexosaminidase activity"/>
    <property type="evidence" value="ECO:0007669"/>
    <property type="project" value="UniProtKB-EC"/>
</dbReference>
<name>A0A2N8HFB9_9BACT</name>
<dbReference type="OrthoDB" id="177545at2"/>
<dbReference type="InterPro" id="IPR015883">
    <property type="entry name" value="Glyco_hydro_20_cat"/>
</dbReference>
<evidence type="ECO:0000256" key="3">
    <source>
        <dbReference type="ARBA" id="ARBA00012663"/>
    </source>
</evidence>
<dbReference type="GO" id="GO:0030203">
    <property type="term" value="P:glycosaminoglycan metabolic process"/>
    <property type="evidence" value="ECO:0007669"/>
    <property type="project" value="TreeGrafter"/>
</dbReference>
<evidence type="ECO:0000256" key="6">
    <source>
        <dbReference type="PIRSR" id="PIRSR625705-1"/>
    </source>
</evidence>
<evidence type="ECO:0000259" key="8">
    <source>
        <dbReference type="Pfam" id="PF02838"/>
    </source>
</evidence>
<proteinExistence type="inferred from homology"/>
<comment type="similarity">
    <text evidence="2">Belongs to the glycosyl hydrolase 20 family.</text>
</comment>
<feature type="domain" description="Glycoside hydrolase family 20 catalytic" evidence="7">
    <location>
        <begin position="171"/>
        <end position="520"/>
    </location>
</feature>
<dbReference type="Pfam" id="PF00728">
    <property type="entry name" value="Glyco_hydro_20"/>
    <property type="match status" value="1"/>
</dbReference>
<comment type="caution">
    <text evidence="9">The sequence shown here is derived from an EMBL/GenBank/DDBJ whole genome shotgun (WGS) entry which is preliminary data.</text>
</comment>
<dbReference type="PANTHER" id="PTHR22600:SF57">
    <property type="entry name" value="BETA-N-ACETYLHEXOSAMINIDASE"/>
    <property type="match status" value="1"/>
</dbReference>
<evidence type="ECO:0000256" key="4">
    <source>
        <dbReference type="ARBA" id="ARBA00022801"/>
    </source>
</evidence>
<dbReference type="AlphaFoldDB" id="A0A2N8HFB9"/>
<dbReference type="InterPro" id="IPR025705">
    <property type="entry name" value="Beta_hexosaminidase_sua/sub"/>
</dbReference>
<organism evidence="9 10">
    <name type="scientific">Akkermansia muciniphila</name>
    <dbReference type="NCBI Taxonomy" id="239935"/>
    <lineage>
        <taxon>Bacteria</taxon>
        <taxon>Pseudomonadati</taxon>
        <taxon>Verrucomicrobiota</taxon>
        <taxon>Verrucomicrobiia</taxon>
        <taxon>Verrucomicrobiales</taxon>
        <taxon>Akkermansiaceae</taxon>
        <taxon>Akkermansia</taxon>
    </lineage>
</organism>
<evidence type="ECO:0000259" key="7">
    <source>
        <dbReference type="Pfam" id="PF00728"/>
    </source>
</evidence>
<dbReference type="InterPro" id="IPR017853">
    <property type="entry name" value="GH"/>
</dbReference>
<feature type="active site" description="Proton donor" evidence="6">
    <location>
        <position position="348"/>
    </location>
</feature>
<dbReference type="SUPFAM" id="SSF51445">
    <property type="entry name" value="(Trans)glycosidases"/>
    <property type="match status" value="1"/>
</dbReference>
<accession>A0A2N8HFB9</accession>
<evidence type="ECO:0000313" key="9">
    <source>
        <dbReference type="EMBL" id="PNC18970.1"/>
    </source>
</evidence>
<keyword evidence="4" id="KW-0378">Hydrolase</keyword>
<dbReference type="PRINTS" id="PR00738">
    <property type="entry name" value="GLHYDRLASE20"/>
</dbReference>
<dbReference type="CDD" id="cd06563">
    <property type="entry name" value="GH20_chitobiase-like"/>
    <property type="match status" value="1"/>
</dbReference>
<dbReference type="Gene3D" id="3.30.379.10">
    <property type="entry name" value="Chitobiase/beta-hexosaminidase domain 2-like"/>
    <property type="match status" value="1"/>
</dbReference>
<keyword evidence="5" id="KW-0326">Glycosidase</keyword>
<feature type="domain" description="Beta-hexosaminidase bacterial type N-terminal" evidence="8">
    <location>
        <begin position="44"/>
        <end position="167"/>
    </location>
</feature>
<dbReference type="SUPFAM" id="SSF55545">
    <property type="entry name" value="beta-N-acetylhexosaminidase-like domain"/>
    <property type="match status" value="1"/>
</dbReference>
<evidence type="ECO:0000313" key="10">
    <source>
        <dbReference type="Proteomes" id="UP000236000"/>
    </source>
</evidence>
<dbReference type="InterPro" id="IPR015882">
    <property type="entry name" value="HEX_bac_N"/>
</dbReference>
<comment type="catalytic activity">
    <reaction evidence="1">
        <text>Hydrolysis of terminal non-reducing N-acetyl-D-hexosamine residues in N-acetyl-beta-D-hexosaminides.</text>
        <dbReference type="EC" id="3.2.1.52"/>
    </reaction>
</comment>
<dbReference type="GO" id="GO:0016020">
    <property type="term" value="C:membrane"/>
    <property type="evidence" value="ECO:0007669"/>
    <property type="project" value="TreeGrafter"/>
</dbReference>
<gene>
    <name evidence="9" type="ORF">CXU22_04060</name>
</gene>